<evidence type="ECO:0000256" key="2">
    <source>
        <dbReference type="ARBA" id="ARBA00007639"/>
    </source>
</evidence>
<dbReference type="Proteomes" id="UP000628984">
    <property type="component" value="Unassembled WGS sequence"/>
</dbReference>
<dbReference type="RefSeq" id="WP_189635250.1">
    <property type="nucleotide sequence ID" value="NZ_BMYQ01000017.1"/>
</dbReference>
<feature type="chain" id="PRO_5037378996" evidence="4">
    <location>
        <begin position="41"/>
        <end position="334"/>
    </location>
</feature>
<dbReference type="EMBL" id="BMYQ01000017">
    <property type="protein sequence ID" value="GGW44339.1"/>
    <property type="molecule type" value="Genomic_DNA"/>
</dbReference>
<sequence>MKTDCSCLSNRLGCIAPVYRRFLGAAIVALGGLSAGAAAAQADLLCVLVPHFKDEYWLSVAYGLEQRAAELGLSLRFFEAGGYDALQTQVTQLSECADLDPGAILIGAVSSDAPALLVALDRAAEAHPVIGLVNELHSDALVARIGVDWAEMGRLLGQSLAARFPAGGPMQQAILLSGPAEAGWVAPTEQGLRAGLDGSAITITATYGADTGTAEQLRLLEQAWAEHPQTDLVIGSAPAIEGAMALFRAAPHPPALAATYMSHSVARGLVGGKVLAAPFDDPIEQGRLAVDAAHRAIAGSLGQPQIGPQITVFTAGIAAEGLSLSPSNYFPDLD</sequence>
<dbReference type="NCBIfam" id="NF008185">
    <property type="entry name" value="PRK10936.1"/>
    <property type="match status" value="1"/>
</dbReference>
<dbReference type="InterPro" id="IPR028082">
    <property type="entry name" value="Peripla_BP_I"/>
</dbReference>
<evidence type="ECO:0000313" key="6">
    <source>
        <dbReference type="EMBL" id="GGW44339.1"/>
    </source>
</evidence>
<dbReference type="SUPFAM" id="SSF53822">
    <property type="entry name" value="Periplasmic binding protein-like I"/>
    <property type="match status" value="1"/>
</dbReference>
<feature type="domain" description="Periplasmic binding protein" evidence="5">
    <location>
        <begin position="47"/>
        <end position="299"/>
    </location>
</feature>
<dbReference type="AlphaFoldDB" id="A0A918MQF1"/>
<keyword evidence="3 4" id="KW-0732">Signal</keyword>
<evidence type="ECO:0000259" key="5">
    <source>
        <dbReference type="Pfam" id="PF13407"/>
    </source>
</evidence>
<evidence type="ECO:0000256" key="4">
    <source>
        <dbReference type="SAM" id="SignalP"/>
    </source>
</evidence>
<reference evidence="6" key="1">
    <citation type="journal article" date="2014" name="Int. J. Syst. Evol. Microbiol.">
        <title>Complete genome sequence of Corynebacterium casei LMG S-19264T (=DSM 44701T), isolated from a smear-ripened cheese.</title>
        <authorList>
            <consortium name="US DOE Joint Genome Institute (JGI-PGF)"/>
            <person name="Walter F."/>
            <person name="Albersmeier A."/>
            <person name="Kalinowski J."/>
            <person name="Ruckert C."/>
        </authorList>
    </citation>
    <scope>NUCLEOTIDE SEQUENCE</scope>
    <source>
        <strain evidence="6">KCTC 23714</strain>
    </source>
</reference>
<keyword evidence="7" id="KW-1185">Reference proteome</keyword>
<name>A0A918MQF1_9RHOB</name>
<dbReference type="Gene3D" id="3.40.50.2300">
    <property type="match status" value="2"/>
</dbReference>
<dbReference type="GO" id="GO:0030313">
    <property type="term" value="C:cell envelope"/>
    <property type="evidence" value="ECO:0007669"/>
    <property type="project" value="UniProtKB-SubCell"/>
</dbReference>
<dbReference type="PANTHER" id="PTHR46847:SF1">
    <property type="entry name" value="D-ALLOSE-BINDING PERIPLASMIC PROTEIN-RELATED"/>
    <property type="match status" value="1"/>
</dbReference>
<evidence type="ECO:0000256" key="3">
    <source>
        <dbReference type="ARBA" id="ARBA00022729"/>
    </source>
</evidence>
<comment type="subcellular location">
    <subcellularLocation>
        <location evidence="1">Cell envelope</location>
    </subcellularLocation>
</comment>
<organism evidence="6 7">
    <name type="scientific">Gemmobacter lanyuensis</name>
    <dbReference type="NCBI Taxonomy" id="1054497"/>
    <lineage>
        <taxon>Bacteria</taxon>
        <taxon>Pseudomonadati</taxon>
        <taxon>Pseudomonadota</taxon>
        <taxon>Alphaproteobacteria</taxon>
        <taxon>Rhodobacterales</taxon>
        <taxon>Paracoccaceae</taxon>
        <taxon>Gemmobacter</taxon>
    </lineage>
</organism>
<reference evidence="6" key="2">
    <citation type="submission" date="2020-09" db="EMBL/GenBank/DDBJ databases">
        <authorList>
            <person name="Sun Q."/>
            <person name="Kim S."/>
        </authorList>
    </citation>
    <scope>NUCLEOTIDE SEQUENCE</scope>
    <source>
        <strain evidence="6">KCTC 23714</strain>
    </source>
</reference>
<comment type="similarity">
    <text evidence="2">Belongs to the bacterial solute-binding protein 2 family.</text>
</comment>
<dbReference type="Pfam" id="PF13407">
    <property type="entry name" value="Peripla_BP_4"/>
    <property type="match status" value="1"/>
</dbReference>
<evidence type="ECO:0000256" key="1">
    <source>
        <dbReference type="ARBA" id="ARBA00004196"/>
    </source>
</evidence>
<proteinExistence type="inferred from homology"/>
<gene>
    <name evidence="6" type="primary">torT</name>
    <name evidence="6" type="ORF">GCM10011452_35730</name>
</gene>
<dbReference type="PANTHER" id="PTHR46847">
    <property type="entry name" value="D-ALLOSE-BINDING PERIPLASMIC PROTEIN-RELATED"/>
    <property type="match status" value="1"/>
</dbReference>
<dbReference type="GO" id="GO:0030246">
    <property type="term" value="F:carbohydrate binding"/>
    <property type="evidence" value="ECO:0007669"/>
    <property type="project" value="UniProtKB-ARBA"/>
</dbReference>
<dbReference type="CDD" id="cd06306">
    <property type="entry name" value="PBP1_TorT-like"/>
    <property type="match status" value="1"/>
</dbReference>
<comment type="caution">
    <text evidence="6">The sequence shown here is derived from an EMBL/GenBank/DDBJ whole genome shotgun (WGS) entry which is preliminary data.</text>
</comment>
<feature type="signal peptide" evidence="4">
    <location>
        <begin position="1"/>
        <end position="40"/>
    </location>
</feature>
<evidence type="ECO:0000313" key="7">
    <source>
        <dbReference type="Proteomes" id="UP000628984"/>
    </source>
</evidence>
<dbReference type="InterPro" id="IPR025997">
    <property type="entry name" value="SBP_2_dom"/>
</dbReference>
<accession>A0A918MQF1</accession>
<protein>
    <submittedName>
        <fullName evidence="6">TMAO reductase system periplasmic protein TorT</fullName>
    </submittedName>
</protein>